<feature type="transmembrane region" description="Helical" evidence="6">
    <location>
        <begin position="277"/>
        <end position="299"/>
    </location>
</feature>
<keyword evidence="3 6" id="KW-0812">Transmembrane</keyword>
<dbReference type="PROSITE" id="PS50156">
    <property type="entry name" value="SSD"/>
    <property type="match status" value="2"/>
</dbReference>
<feature type="transmembrane region" description="Helical" evidence="6">
    <location>
        <begin position="630"/>
        <end position="650"/>
    </location>
</feature>
<keyword evidence="5 6" id="KW-0472">Membrane</keyword>
<dbReference type="Gene3D" id="1.20.1640.10">
    <property type="entry name" value="Multidrug efflux transporter AcrB transmembrane domain"/>
    <property type="match status" value="2"/>
</dbReference>
<feature type="transmembrane region" description="Helical" evidence="6">
    <location>
        <begin position="224"/>
        <end position="241"/>
    </location>
</feature>
<comment type="caution">
    <text evidence="8">The sequence shown here is derived from an EMBL/GenBank/DDBJ whole genome shotgun (WGS) entry which is preliminary data.</text>
</comment>
<evidence type="ECO:0000256" key="3">
    <source>
        <dbReference type="ARBA" id="ARBA00022692"/>
    </source>
</evidence>
<dbReference type="InterPro" id="IPR050545">
    <property type="entry name" value="Mycobact_MmpL"/>
</dbReference>
<feature type="transmembrane region" description="Helical" evidence="6">
    <location>
        <begin position="733"/>
        <end position="756"/>
    </location>
</feature>
<feature type="transmembrane region" description="Helical" evidence="6">
    <location>
        <begin position="656"/>
        <end position="677"/>
    </location>
</feature>
<keyword evidence="9" id="KW-1185">Reference proteome</keyword>
<sequence>MRNMLFKWPVHYPWIFLIGIMTLVAVSSYGAKNLYFRGSYKVFFHDDSPEILSLDKIQNRFAVNQGISIALENKNGDIFNQSTLRIIRELTERGWQLPYAVRSSSIANFQYTSADGDDLKVEPLISMDNPLGKEEIAFIKQTAMSDPNLRGGFISPEGDVALTTFTVKLPEDGNLTQQTQTIISHVDALIAEFQKEDPTLVFHKVGTVAFNAAFIDAAIHDVKFLIPLMFSVVIIFLGFLLKSWRFVFATMMVLTGSVCISMGLLGWAGHFLSNMTIGLPMLLLTLAVADCVHIITGYVNGLNQGKNQREAISYSLELNFTALLVTSVTTSFGFLMMNASVSPVLVDFGNLSALGVMVAFLLSITLLPALLAILPVKVNRSESGKQDQVMLGLSSWVIRHHKKILPISAIVVLGGGFLMSKNQLNDEMIKYFKPGSEFRETVDFLDERVGNSTVSIILESGEQQGVTQVRFLKKLDELTTWLDQQPEVNFVYSLSDVVKRLNQNLNGDESASYRLPENDQLAAQYLLLYELSLPYGLDLNSRTDIDKSAVRVSVIMKSLGSAEMQDFEKRVEDWLDARAPEYRYQISDLSVLLAHIGESNLASMLVTLPIAIIVISSLLVLALRSWRLGILSLIPNCAPIIVGFGVWFLVYGEVNLAVSVVISMTLGIVVDDTVHFLSKYQLARKEGKTVEEGIQYAFVTVGKALWVTTVVLGSGFAILAFSDFIPNASLGTLSTAVVLFALLGDFFMLPALLMLIDRKPYKRAEEQLIEQRT</sequence>
<keyword evidence="2" id="KW-1003">Cell membrane</keyword>
<feature type="transmembrane region" description="Helical" evidence="6">
    <location>
        <begin position="601"/>
        <end position="623"/>
    </location>
</feature>
<feature type="domain" description="SSD" evidence="7">
    <location>
        <begin position="248"/>
        <end position="373"/>
    </location>
</feature>
<evidence type="ECO:0000256" key="2">
    <source>
        <dbReference type="ARBA" id="ARBA00022475"/>
    </source>
</evidence>
<evidence type="ECO:0000313" key="9">
    <source>
        <dbReference type="Proteomes" id="UP000094936"/>
    </source>
</evidence>
<feature type="transmembrane region" description="Helical" evidence="6">
    <location>
        <begin position="353"/>
        <end position="376"/>
    </location>
</feature>
<evidence type="ECO:0000256" key="1">
    <source>
        <dbReference type="ARBA" id="ARBA00004651"/>
    </source>
</evidence>
<dbReference type="SUPFAM" id="SSF82866">
    <property type="entry name" value="Multidrug efflux transporter AcrB transmembrane domain"/>
    <property type="match status" value="2"/>
</dbReference>
<evidence type="ECO:0000256" key="4">
    <source>
        <dbReference type="ARBA" id="ARBA00022989"/>
    </source>
</evidence>
<keyword evidence="4 6" id="KW-1133">Transmembrane helix</keyword>
<organism evidence="8 9">
    <name type="scientific">Veronia pacifica</name>
    <dbReference type="NCBI Taxonomy" id="1080227"/>
    <lineage>
        <taxon>Bacteria</taxon>
        <taxon>Pseudomonadati</taxon>
        <taxon>Pseudomonadota</taxon>
        <taxon>Gammaproteobacteria</taxon>
        <taxon>Vibrionales</taxon>
        <taxon>Vibrionaceae</taxon>
        <taxon>Veronia</taxon>
    </lineage>
</organism>
<feature type="transmembrane region" description="Helical" evidence="6">
    <location>
        <begin position="12"/>
        <end position="31"/>
    </location>
</feature>
<feature type="transmembrane region" description="Helical" evidence="6">
    <location>
        <begin position="404"/>
        <end position="420"/>
    </location>
</feature>
<evidence type="ECO:0000259" key="7">
    <source>
        <dbReference type="PROSITE" id="PS50156"/>
    </source>
</evidence>
<dbReference type="GO" id="GO:0005886">
    <property type="term" value="C:plasma membrane"/>
    <property type="evidence" value="ECO:0007669"/>
    <property type="project" value="UniProtKB-SubCell"/>
</dbReference>
<evidence type="ECO:0000256" key="6">
    <source>
        <dbReference type="SAM" id="Phobius"/>
    </source>
</evidence>
<evidence type="ECO:0000256" key="5">
    <source>
        <dbReference type="ARBA" id="ARBA00023136"/>
    </source>
</evidence>
<proteinExistence type="predicted"/>
<dbReference type="STRING" id="1080227.A8L45_02605"/>
<dbReference type="PANTHER" id="PTHR33406">
    <property type="entry name" value="MEMBRANE PROTEIN MJ1562-RELATED"/>
    <property type="match status" value="1"/>
</dbReference>
<reference evidence="8 9" key="1">
    <citation type="submission" date="2016-05" db="EMBL/GenBank/DDBJ databases">
        <title>Genomic Taxonomy of the Vibrionaceae.</title>
        <authorList>
            <person name="Gomez-Gil B."/>
            <person name="Enciso-Ibarra J."/>
        </authorList>
    </citation>
    <scope>NUCLEOTIDE SEQUENCE [LARGE SCALE GENOMIC DNA]</scope>
    <source>
        <strain evidence="8 9">CAIM 1920</strain>
    </source>
</reference>
<dbReference type="Pfam" id="PF03176">
    <property type="entry name" value="MMPL"/>
    <property type="match status" value="2"/>
</dbReference>
<protein>
    <submittedName>
        <fullName evidence="8">RND transporter</fullName>
    </submittedName>
</protein>
<dbReference type="InterPro" id="IPR004869">
    <property type="entry name" value="MMPL_dom"/>
</dbReference>
<dbReference type="InterPro" id="IPR000731">
    <property type="entry name" value="SSD"/>
</dbReference>
<evidence type="ECO:0000313" key="8">
    <source>
        <dbReference type="EMBL" id="ODA35987.1"/>
    </source>
</evidence>
<feature type="transmembrane region" description="Helical" evidence="6">
    <location>
        <begin position="320"/>
        <end position="341"/>
    </location>
</feature>
<comment type="subcellular location">
    <subcellularLocation>
        <location evidence="1">Cell membrane</location>
        <topology evidence="1">Multi-pass membrane protein</topology>
    </subcellularLocation>
</comment>
<dbReference type="EMBL" id="LYBM01000002">
    <property type="protein sequence ID" value="ODA35987.1"/>
    <property type="molecule type" value="Genomic_DNA"/>
</dbReference>
<feature type="transmembrane region" description="Helical" evidence="6">
    <location>
        <begin position="698"/>
        <end position="721"/>
    </location>
</feature>
<name>A0A1C3ERW2_9GAMM</name>
<dbReference type="OrthoDB" id="9803781at2"/>
<feature type="transmembrane region" description="Helical" evidence="6">
    <location>
        <begin position="248"/>
        <end position="271"/>
    </location>
</feature>
<feature type="domain" description="SSD" evidence="7">
    <location>
        <begin position="628"/>
        <end position="755"/>
    </location>
</feature>
<dbReference type="AlphaFoldDB" id="A0A1C3ERW2"/>
<dbReference type="Proteomes" id="UP000094936">
    <property type="component" value="Unassembled WGS sequence"/>
</dbReference>
<accession>A0A1C3ERW2</accession>
<gene>
    <name evidence="8" type="ORF">A8L45_02605</name>
</gene>
<dbReference type="PANTHER" id="PTHR33406:SF12">
    <property type="entry name" value="BLR2997 PROTEIN"/>
    <property type="match status" value="1"/>
</dbReference>